<comment type="caution">
    <text evidence="2">The sequence shown here is derived from an EMBL/GenBank/DDBJ whole genome shotgun (WGS) entry which is preliminary data.</text>
</comment>
<organism evidence="2 3">
    <name type="scientific">Lyophyllum shimeji</name>
    <name type="common">Hon-shimeji</name>
    <name type="synonym">Tricholoma shimeji</name>
    <dbReference type="NCBI Taxonomy" id="47721"/>
    <lineage>
        <taxon>Eukaryota</taxon>
        <taxon>Fungi</taxon>
        <taxon>Dikarya</taxon>
        <taxon>Basidiomycota</taxon>
        <taxon>Agaricomycotina</taxon>
        <taxon>Agaricomycetes</taxon>
        <taxon>Agaricomycetidae</taxon>
        <taxon>Agaricales</taxon>
        <taxon>Tricholomatineae</taxon>
        <taxon>Lyophyllaceae</taxon>
        <taxon>Lyophyllum</taxon>
    </lineage>
</organism>
<keyword evidence="1" id="KW-1133">Transmembrane helix</keyword>
<dbReference type="EMBL" id="BRPK01000001">
    <property type="protein sequence ID" value="GLB33312.1"/>
    <property type="molecule type" value="Genomic_DNA"/>
</dbReference>
<feature type="transmembrane region" description="Helical" evidence="1">
    <location>
        <begin position="56"/>
        <end position="75"/>
    </location>
</feature>
<keyword evidence="1" id="KW-0812">Transmembrane</keyword>
<feature type="transmembrane region" description="Helical" evidence="1">
    <location>
        <begin position="189"/>
        <end position="213"/>
    </location>
</feature>
<protein>
    <submittedName>
        <fullName evidence="2">Uncharacterized protein</fullName>
    </submittedName>
</protein>
<feature type="transmembrane region" description="Helical" evidence="1">
    <location>
        <begin position="270"/>
        <end position="290"/>
    </location>
</feature>
<feature type="transmembrane region" description="Helical" evidence="1">
    <location>
        <begin position="233"/>
        <end position="255"/>
    </location>
</feature>
<evidence type="ECO:0000313" key="2">
    <source>
        <dbReference type="EMBL" id="GLB33312.1"/>
    </source>
</evidence>
<keyword evidence="1" id="KW-0472">Membrane</keyword>
<evidence type="ECO:0000313" key="3">
    <source>
        <dbReference type="Proteomes" id="UP001063166"/>
    </source>
</evidence>
<keyword evidence="3" id="KW-1185">Reference proteome</keyword>
<reference evidence="2" key="1">
    <citation type="submission" date="2022-07" db="EMBL/GenBank/DDBJ databases">
        <title>The genome of Lyophyllum shimeji provides insight into the initial evolution of ectomycorrhizal fungal genome.</title>
        <authorList>
            <person name="Kobayashi Y."/>
            <person name="Shibata T."/>
            <person name="Hirakawa H."/>
            <person name="Shigenobu S."/>
            <person name="Nishiyama T."/>
            <person name="Yamada A."/>
            <person name="Hasebe M."/>
            <person name="Kawaguchi M."/>
        </authorList>
    </citation>
    <scope>NUCLEOTIDE SEQUENCE</scope>
    <source>
        <strain evidence="2">AT787</strain>
    </source>
</reference>
<dbReference type="AlphaFoldDB" id="A0A9P3UHU3"/>
<feature type="transmembrane region" description="Helical" evidence="1">
    <location>
        <begin position="149"/>
        <end position="169"/>
    </location>
</feature>
<dbReference type="Proteomes" id="UP001063166">
    <property type="component" value="Unassembled WGS sequence"/>
</dbReference>
<sequence>MLTFEERRVLKELGKSYSASLAGVTGSTLLYGMFSSMVCISTLLTLRRRDKSRTTWAMLGATLLSFVLAGLYWTADIALFWIQISRALITGVAVDKPLDDAWLSNIVDRIVLQDQILDWTLQGLQIVNDVIVIWRAWVICTGSWQQRVVFIPSLFLVGTCATSLAFLVITLNFEKLEAYYAGEHLTRSLFYAAFSLSLATNVTSVLLIAYRLWTSRGTWNVRFGSHWSHAQRILLMLVESGGIYGIFQLLAAVTVNRPEAGSWLDCLCTIIWEGYIQTTAMYPTIVLLLIEHKRSFVDMDCFISTSVRDAMHEGKNPA</sequence>
<gene>
    <name evidence="2" type="ORF">LshimejAT787_0101960</name>
</gene>
<evidence type="ECO:0000256" key="1">
    <source>
        <dbReference type="SAM" id="Phobius"/>
    </source>
</evidence>
<name>A0A9P3UHU3_LYOSH</name>
<accession>A0A9P3UHU3</accession>
<dbReference type="OrthoDB" id="3259206at2759"/>
<proteinExistence type="predicted"/>
<feature type="transmembrane region" description="Helical" evidence="1">
    <location>
        <begin position="20"/>
        <end position="44"/>
    </location>
</feature>